<feature type="compositionally biased region" description="Polar residues" evidence="1">
    <location>
        <begin position="169"/>
        <end position="197"/>
    </location>
</feature>
<dbReference type="Proteomes" id="UP000193648">
    <property type="component" value="Unassembled WGS sequence"/>
</dbReference>
<feature type="compositionally biased region" description="Low complexity" evidence="1">
    <location>
        <begin position="260"/>
        <end position="282"/>
    </location>
</feature>
<evidence type="ECO:0000313" key="3">
    <source>
        <dbReference type="Proteomes" id="UP000193648"/>
    </source>
</evidence>
<gene>
    <name evidence="2" type="ORF">BCR41DRAFT_348720</name>
</gene>
<dbReference type="AlphaFoldDB" id="A0A1Y2GV28"/>
<protein>
    <submittedName>
        <fullName evidence="2">Uncharacterized protein</fullName>
    </submittedName>
</protein>
<accession>A0A1Y2GV28</accession>
<dbReference type="InParanoid" id="A0A1Y2GV28"/>
<dbReference type="EMBL" id="MCFF01000008">
    <property type="protein sequence ID" value="ORZ24914.1"/>
    <property type="molecule type" value="Genomic_DNA"/>
</dbReference>
<dbReference type="RefSeq" id="XP_021883895.1">
    <property type="nucleotide sequence ID" value="XM_022023348.1"/>
</dbReference>
<dbReference type="OrthoDB" id="5407653at2759"/>
<sequence>MAPGGLIGIPPGGPSVSDPRSGNHHTAYYGHQANSNQYYGAHVHQKYPEPIIHPGQHQLQLGGPLANDSPPPLSTASGHEGQQNRLQTGVLTGQKRGYSANAAESAHSYYNYQGHPQKSHSMGEVYPSDPNQFGVVPSGMNTGNFSPPMSMTPSEPHSPIQHQAHHSQDQLGDISSLQNTAASNRHSHGNLAQSMNPPNKRPRPVSRTMSVTADSPTPSSGDQWYGRDEGFDRSQSAASHHSMSASEGPGSGSLNYSVTSDNGNGNGMYYDNMSLAQQQQQQPKSFNITREEANLAGRPRFMPGTSQASMQYSASGPSSPQRSRSRLSSFQDSAVVAGAMAQQGAGSPFGRMQNSMSPDETKQPGYARPPSGLDGESNIQMIKVETVSGGFAHEATSWS</sequence>
<proteinExistence type="predicted"/>
<name>A0A1Y2GV28_9FUNG</name>
<feature type="compositionally biased region" description="Polar residues" evidence="1">
    <location>
        <begin position="207"/>
        <end position="222"/>
    </location>
</feature>
<feature type="compositionally biased region" description="Low complexity" evidence="1">
    <location>
        <begin position="234"/>
        <end position="246"/>
    </location>
</feature>
<feature type="compositionally biased region" description="Polar residues" evidence="1">
    <location>
        <begin position="74"/>
        <end position="90"/>
    </location>
</feature>
<feature type="compositionally biased region" description="Low complexity" evidence="1">
    <location>
        <begin position="313"/>
        <end position="346"/>
    </location>
</feature>
<feature type="region of interest" description="Disordered" evidence="1">
    <location>
        <begin position="112"/>
        <end position="376"/>
    </location>
</feature>
<evidence type="ECO:0000313" key="2">
    <source>
        <dbReference type="EMBL" id="ORZ24914.1"/>
    </source>
</evidence>
<organism evidence="2 3">
    <name type="scientific">Lobosporangium transversale</name>
    <dbReference type="NCBI Taxonomy" id="64571"/>
    <lineage>
        <taxon>Eukaryota</taxon>
        <taxon>Fungi</taxon>
        <taxon>Fungi incertae sedis</taxon>
        <taxon>Mucoromycota</taxon>
        <taxon>Mortierellomycotina</taxon>
        <taxon>Mortierellomycetes</taxon>
        <taxon>Mortierellales</taxon>
        <taxon>Mortierellaceae</taxon>
        <taxon>Lobosporangium</taxon>
    </lineage>
</organism>
<feature type="compositionally biased region" description="Polar residues" evidence="1">
    <location>
        <begin position="139"/>
        <end position="155"/>
    </location>
</feature>
<keyword evidence="3" id="KW-1185">Reference proteome</keyword>
<dbReference type="GeneID" id="33565192"/>
<comment type="caution">
    <text evidence="2">The sequence shown here is derived from an EMBL/GenBank/DDBJ whole genome shotgun (WGS) entry which is preliminary data.</text>
</comment>
<evidence type="ECO:0000256" key="1">
    <source>
        <dbReference type="SAM" id="MobiDB-lite"/>
    </source>
</evidence>
<reference evidence="2 3" key="1">
    <citation type="submission" date="2016-07" db="EMBL/GenBank/DDBJ databases">
        <title>Pervasive Adenine N6-methylation of Active Genes in Fungi.</title>
        <authorList>
            <consortium name="DOE Joint Genome Institute"/>
            <person name="Mondo S.J."/>
            <person name="Dannebaum R.O."/>
            <person name="Kuo R.C."/>
            <person name="Labutti K."/>
            <person name="Haridas S."/>
            <person name="Kuo A."/>
            <person name="Salamov A."/>
            <person name="Ahrendt S.R."/>
            <person name="Lipzen A."/>
            <person name="Sullivan W."/>
            <person name="Andreopoulos W.B."/>
            <person name="Clum A."/>
            <person name="Lindquist E."/>
            <person name="Daum C."/>
            <person name="Ramamoorthy G.K."/>
            <person name="Gryganskyi A."/>
            <person name="Culley D."/>
            <person name="Magnuson J.K."/>
            <person name="James T.Y."/>
            <person name="O'Malley M.A."/>
            <person name="Stajich J.E."/>
            <person name="Spatafora J.W."/>
            <person name="Visel A."/>
            <person name="Grigoriev I.V."/>
        </authorList>
    </citation>
    <scope>NUCLEOTIDE SEQUENCE [LARGE SCALE GENOMIC DNA]</scope>
    <source>
        <strain evidence="2 3">NRRL 3116</strain>
    </source>
</reference>
<feature type="region of interest" description="Disordered" evidence="1">
    <location>
        <begin position="1"/>
        <end position="90"/>
    </location>
</feature>